<protein>
    <submittedName>
        <fullName evidence="3">Uncharacterized protein</fullName>
    </submittedName>
</protein>
<feature type="region of interest" description="Disordered" evidence="2">
    <location>
        <begin position="23"/>
        <end position="130"/>
    </location>
</feature>
<evidence type="ECO:0000313" key="4">
    <source>
        <dbReference type="Proteomes" id="UP000028878"/>
    </source>
</evidence>
<feature type="compositionally biased region" description="Basic and acidic residues" evidence="2">
    <location>
        <begin position="112"/>
        <end position="122"/>
    </location>
</feature>
<evidence type="ECO:0000313" key="3">
    <source>
        <dbReference type="EMBL" id="CDN87326.1"/>
    </source>
</evidence>
<dbReference type="Proteomes" id="UP000028878">
    <property type="component" value="Unassembled WGS sequence"/>
</dbReference>
<name>A0A1L1PMR1_HYDIT</name>
<proteinExistence type="predicted"/>
<accession>A0A1L1PMR1</accession>
<organism evidence="3 4">
    <name type="scientific">Hydrogenophaga intermedia</name>
    <dbReference type="NCBI Taxonomy" id="65786"/>
    <lineage>
        <taxon>Bacteria</taxon>
        <taxon>Pseudomonadati</taxon>
        <taxon>Pseudomonadota</taxon>
        <taxon>Betaproteobacteria</taxon>
        <taxon>Burkholderiales</taxon>
        <taxon>Comamonadaceae</taxon>
        <taxon>Hydrogenophaga</taxon>
    </lineage>
</organism>
<gene>
    <name evidence="3" type="ORF">BN948_01746</name>
</gene>
<reference evidence="4" key="2">
    <citation type="submission" date="2014-11" db="EMBL/GenBank/DDBJ databases">
        <title>Draft genome sequence of Hydrogenophaga intermedia S1.</title>
        <authorList>
            <person name="Gan H.M."/>
            <person name="Chew T.H."/>
            <person name="Stolz A."/>
        </authorList>
    </citation>
    <scope>NUCLEOTIDE SEQUENCE [LARGE SCALE GENOMIC DNA]</scope>
    <source>
        <strain evidence="4">S1</strain>
    </source>
</reference>
<feature type="compositionally biased region" description="Basic and acidic residues" evidence="2">
    <location>
        <begin position="23"/>
        <end position="33"/>
    </location>
</feature>
<sequence>MSAADNTAFDKDLLGTLTDEERAAMAESEHTPEELAALAEIAGDTPAAVKPGQEVDDDGDDDDDEPAAATPAAAPAAAPADAAQAPAAAPAEPTAAPAAAPAAPAEVEDDDAAPRQRYKAELPADYDAQMQSIKEQDADARAKFKAGEIDIDERDRLIDEAREKREELLVQRARVETLNTANEQDAQAQWQGAISTFMKDTKALPAEQGGLDYSKDPAKLKDFDIFVRHLANDDANATRSSRWFLAEAHKRVLALHGLSARAPAPSPAPAATPAAAPVDPKATVKAAAAQRSAADAAKAAAEASLAQVPGGEGQGDLGGDEFADIMSLEGQDYEDAIARMTPAQREKFKQG</sequence>
<dbReference type="AlphaFoldDB" id="A0A1L1PMR1"/>
<dbReference type="EMBL" id="CCAE010000010">
    <property type="protein sequence ID" value="CDN87326.1"/>
    <property type="molecule type" value="Genomic_DNA"/>
</dbReference>
<dbReference type="RefSeq" id="WP_035621192.1">
    <property type="nucleotide sequence ID" value="NZ_CCAE010000010.1"/>
</dbReference>
<feature type="coiled-coil region" evidence="1">
    <location>
        <begin position="151"/>
        <end position="178"/>
    </location>
</feature>
<keyword evidence="1" id="KW-0175">Coiled coil</keyword>
<feature type="compositionally biased region" description="Acidic residues" evidence="2">
    <location>
        <begin position="54"/>
        <end position="66"/>
    </location>
</feature>
<feature type="compositionally biased region" description="Low complexity" evidence="2">
    <location>
        <begin position="67"/>
        <end position="105"/>
    </location>
</feature>
<reference evidence="4" key="1">
    <citation type="submission" date="2014-02" db="EMBL/GenBank/DDBJ databases">
        <authorList>
            <person name="Gan H."/>
        </authorList>
    </citation>
    <scope>NUCLEOTIDE SEQUENCE [LARGE SCALE GENOMIC DNA]</scope>
    <source>
        <strain evidence="4">S1</strain>
    </source>
</reference>
<evidence type="ECO:0000256" key="1">
    <source>
        <dbReference type="SAM" id="Coils"/>
    </source>
</evidence>
<feature type="region of interest" description="Disordered" evidence="2">
    <location>
        <begin position="299"/>
        <end position="322"/>
    </location>
</feature>
<keyword evidence="4" id="KW-1185">Reference proteome</keyword>
<evidence type="ECO:0000256" key="2">
    <source>
        <dbReference type="SAM" id="MobiDB-lite"/>
    </source>
</evidence>